<dbReference type="RefSeq" id="WP_116024753.1">
    <property type="nucleotide sequence ID" value="NZ_QTTT01000001.1"/>
</dbReference>
<evidence type="ECO:0000256" key="1">
    <source>
        <dbReference type="ARBA" id="ARBA00000085"/>
    </source>
</evidence>
<dbReference type="InterPro" id="IPR011712">
    <property type="entry name" value="Sig_transdc_His_kin_sub3_dim/P"/>
</dbReference>
<gene>
    <name evidence="11" type="ORF">DFJ69_4961</name>
</gene>
<feature type="transmembrane region" description="Helical" evidence="9">
    <location>
        <begin position="159"/>
        <end position="179"/>
    </location>
</feature>
<keyword evidence="8" id="KW-0902">Two-component regulatory system</keyword>
<dbReference type="PANTHER" id="PTHR24421:SF10">
    <property type="entry name" value="NITRATE_NITRITE SENSOR PROTEIN NARQ"/>
    <property type="match status" value="1"/>
</dbReference>
<evidence type="ECO:0000256" key="2">
    <source>
        <dbReference type="ARBA" id="ARBA00012438"/>
    </source>
</evidence>
<keyword evidence="5" id="KW-0547">Nucleotide-binding</keyword>
<dbReference type="Proteomes" id="UP000256661">
    <property type="component" value="Unassembled WGS sequence"/>
</dbReference>
<feature type="transmembrane region" description="Helical" evidence="9">
    <location>
        <begin position="12"/>
        <end position="30"/>
    </location>
</feature>
<keyword evidence="3" id="KW-0597">Phosphoprotein</keyword>
<dbReference type="EC" id="2.7.13.3" evidence="2"/>
<accession>A0A3D9SUI3</accession>
<evidence type="ECO:0000256" key="7">
    <source>
        <dbReference type="ARBA" id="ARBA00022840"/>
    </source>
</evidence>
<dbReference type="OrthoDB" id="227596at2"/>
<feature type="domain" description="Signal transduction histidine kinase subgroup 3 dimerisation and phosphoacceptor" evidence="10">
    <location>
        <begin position="211"/>
        <end position="276"/>
    </location>
</feature>
<dbReference type="InterPro" id="IPR050482">
    <property type="entry name" value="Sensor_HK_TwoCompSys"/>
</dbReference>
<feature type="transmembrane region" description="Helical" evidence="9">
    <location>
        <begin position="50"/>
        <end position="73"/>
    </location>
</feature>
<evidence type="ECO:0000313" key="12">
    <source>
        <dbReference type="Proteomes" id="UP000256661"/>
    </source>
</evidence>
<organism evidence="11 12">
    <name type="scientific">Thermomonospora umbrina</name>
    <dbReference type="NCBI Taxonomy" id="111806"/>
    <lineage>
        <taxon>Bacteria</taxon>
        <taxon>Bacillati</taxon>
        <taxon>Actinomycetota</taxon>
        <taxon>Actinomycetes</taxon>
        <taxon>Streptosporangiales</taxon>
        <taxon>Thermomonosporaceae</taxon>
        <taxon>Thermomonospora</taxon>
    </lineage>
</organism>
<keyword evidence="6 11" id="KW-0418">Kinase</keyword>
<proteinExistence type="predicted"/>
<keyword evidence="4" id="KW-0808">Transferase</keyword>
<reference evidence="11 12" key="1">
    <citation type="submission" date="2018-08" db="EMBL/GenBank/DDBJ databases">
        <title>Sequencing the genomes of 1000 actinobacteria strains.</title>
        <authorList>
            <person name="Klenk H.-P."/>
        </authorList>
    </citation>
    <scope>NUCLEOTIDE SEQUENCE [LARGE SCALE GENOMIC DNA]</scope>
    <source>
        <strain evidence="11 12">DSM 43927</strain>
    </source>
</reference>
<dbReference type="Pfam" id="PF07730">
    <property type="entry name" value="HisKA_3"/>
    <property type="match status" value="1"/>
</dbReference>
<keyword evidence="9" id="KW-0472">Membrane</keyword>
<evidence type="ECO:0000256" key="8">
    <source>
        <dbReference type="ARBA" id="ARBA00023012"/>
    </source>
</evidence>
<evidence type="ECO:0000256" key="6">
    <source>
        <dbReference type="ARBA" id="ARBA00022777"/>
    </source>
</evidence>
<keyword evidence="9" id="KW-0812">Transmembrane</keyword>
<name>A0A3D9SUI3_9ACTN</name>
<dbReference type="GO" id="GO:0005524">
    <property type="term" value="F:ATP binding"/>
    <property type="evidence" value="ECO:0007669"/>
    <property type="project" value="UniProtKB-KW"/>
</dbReference>
<dbReference type="Gene3D" id="1.20.5.1930">
    <property type="match status" value="1"/>
</dbReference>
<evidence type="ECO:0000259" key="10">
    <source>
        <dbReference type="Pfam" id="PF07730"/>
    </source>
</evidence>
<dbReference type="PANTHER" id="PTHR24421">
    <property type="entry name" value="NITRATE/NITRITE SENSOR PROTEIN NARX-RELATED"/>
    <property type="match status" value="1"/>
</dbReference>
<sequence length="414" mass="44166">MLWRLLLERITWQRWAYLVMGGALLMPYWFLSSVVVPLLPMPGSGLAEQALAVGLAFGLAAVGTWVTGLVPAVRVLEGAAIRELVGGRLGDRPVEPSGDWRTRQRTAVWHFLHLHVGVVISAISLATPPMVIALLLLPFLDAQAPVGVLVEYREGLTGALAPVAGLLLAAAVLGLIAAAGELMARLAPMFLGPSHAERLADAERRATRLAERNRLARELHDSVGHALSVVTLQAAAAGRVLDSDPAFAREALNAIEESARSALEDLDHVLGLLREESSAKAPQATLAQLDGLLNKTRLAGVALDAEIGDGLDQVPAVVSREAYRIVQEGLTNTLRHAGKVPVHLRIEVRAEQLEVEMSNPLSEASAERAVRRRGGGSGLNGIGERVTVLRGWMRAGAEGDAWRLRVSLPLRSGG</sequence>
<evidence type="ECO:0000256" key="5">
    <source>
        <dbReference type="ARBA" id="ARBA00022741"/>
    </source>
</evidence>
<keyword evidence="7" id="KW-0067">ATP-binding</keyword>
<dbReference type="Gene3D" id="3.30.565.10">
    <property type="entry name" value="Histidine kinase-like ATPase, C-terminal domain"/>
    <property type="match status" value="1"/>
</dbReference>
<dbReference type="InterPro" id="IPR036890">
    <property type="entry name" value="HATPase_C_sf"/>
</dbReference>
<protein>
    <recommendedName>
        <fullName evidence="2">histidine kinase</fullName>
        <ecNumber evidence="2">2.7.13.3</ecNumber>
    </recommendedName>
</protein>
<evidence type="ECO:0000313" key="11">
    <source>
        <dbReference type="EMBL" id="REE99448.1"/>
    </source>
</evidence>
<comment type="caution">
    <text evidence="11">The sequence shown here is derived from an EMBL/GenBank/DDBJ whole genome shotgun (WGS) entry which is preliminary data.</text>
</comment>
<dbReference type="GO" id="GO:0046983">
    <property type="term" value="F:protein dimerization activity"/>
    <property type="evidence" value="ECO:0007669"/>
    <property type="project" value="InterPro"/>
</dbReference>
<evidence type="ECO:0000256" key="9">
    <source>
        <dbReference type="SAM" id="Phobius"/>
    </source>
</evidence>
<dbReference type="GO" id="GO:0000155">
    <property type="term" value="F:phosphorelay sensor kinase activity"/>
    <property type="evidence" value="ECO:0007669"/>
    <property type="project" value="InterPro"/>
</dbReference>
<dbReference type="EMBL" id="QTTT01000001">
    <property type="protein sequence ID" value="REE99448.1"/>
    <property type="molecule type" value="Genomic_DNA"/>
</dbReference>
<dbReference type="GO" id="GO:0016020">
    <property type="term" value="C:membrane"/>
    <property type="evidence" value="ECO:0007669"/>
    <property type="project" value="InterPro"/>
</dbReference>
<comment type="catalytic activity">
    <reaction evidence="1">
        <text>ATP + protein L-histidine = ADP + protein N-phospho-L-histidine.</text>
        <dbReference type="EC" id="2.7.13.3"/>
    </reaction>
</comment>
<evidence type="ECO:0000256" key="4">
    <source>
        <dbReference type="ARBA" id="ARBA00022679"/>
    </source>
</evidence>
<keyword evidence="9" id="KW-1133">Transmembrane helix</keyword>
<feature type="transmembrane region" description="Helical" evidence="9">
    <location>
        <begin position="111"/>
        <end position="139"/>
    </location>
</feature>
<keyword evidence="12" id="KW-1185">Reference proteome</keyword>
<evidence type="ECO:0000256" key="3">
    <source>
        <dbReference type="ARBA" id="ARBA00022553"/>
    </source>
</evidence>
<dbReference type="AlphaFoldDB" id="A0A3D9SUI3"/>